<protein>
    <recommendedName>
        <fullName evidence="6">DUF554 domain-containing protein</fullName>
    </recommendedName>
</protein>
<sequence length="289" mass="29550">MFVLLWAALCMPPVPPLRQAALQSALHMSLFSQLSGTFINVAAVLLGTFIGLAVGGRLPERTQRALLQTLSLVTLFIALDMAGSLNRVSGGQIPGVLLALLSLAAGVVVGEALGIEEALSRLGDDLKRRFKGGGRFTEGFVAASLLFCIGPMTVIGGLQNGLTGDSSTYVLKSTLDAIAALALAGAYGVGVGFSALTILLVQGGLSLAAGTFAAGLLGGADPELLKTNPYVLLLTGVGGLMIVGISWNLMLGGLGLEKVEGEDKRVRVGSMMPALVLAPLVLWLAGKLG</sequence>
<dbReference type="Pfam" id="PF04474">
    <property type="entry name" value="DUF554"/>
    <property type="match status" value="1"/>
</dbReference>
<name>A0AAV4K394_9DEIO</name>
<evidence type="ECO:0000313" key="3">
    <source>
        <dbReference type="EMBL" id="GGP28875.1"/>
    </source>
</evidence>
<dbReference type="PANTHER" id="PTHR36111:SF2">
    <property type="entry name" value="INNER MEMBRANE PROTEIN"/>
    <property type="match status" value="1"/>
</dbReference>
<dbReference type="EMBL" id="BMMA01000006">
    <property type="protein sequence ID" value="GGI77768.1"/>
    <property type="molecule type" value="Genomic_DNA"/>
</dbReference>
<feature type="transmembrane region" description="Helical" evidence="1">
    <location>
        <begin position="30"/>
        <end position="53"/>
    </location>
</feature>
<dbReference type="Proteomes" id="UP000652720">
    <property type="component" value="Unassembled WGS sequence"/>
</dbReference>
<feature type="transmembrane region" description="Helical" evidence="1">
    <location>
        <begin position="136"/>
        <end position="157"/>
    </location>
</feature>
<keyword evidence="1" id="KW-0472">Membrane</keyword>
<dbReference type="AlphaFoldDB" id="A0AAV4K394"/>
<dbReference type="EMBL" id="BMLZ01000004">
    <property type="protein sequence ID" value="GGP28875.1"/>
    <property type="molecule type" value="Genomic_DNA"/>
</dbReference>
<reference evidence="4" key="3">
    <citation type="journal article" date="2019" name="Int. J. Syst. Evol. Microbiol.">
        <title>The Global Catalogue of Microorganisms (GCM) 10K type strain sequencing project: providing services to taxonomists for standard genome sequencing and annotation.</title>
        <authorList>
            <consortium name="The Broad Institute Genomics Platform"/>
            <consortium name="The Broad Institute Genome Sequencing Center for Infectious Disease"/>
            <person name="Wu L."/>
            <person name="Ma J."/>
        </authorList>
    </citation>
    <scope>NUCLEOTIDE SEQUENCE [LARGE SCALE GENOMIC DNA]</scope>
    <source>
        <strain evidence="4">CGMCC 1.8884</strain>
    </source>
</reference>
<evidence type="ECO:0000256" key="1">
    <source>
        <dbReference type="SAM" id="Phobius"/>
    </source>
</evidence>
<feature type="transmembrane region" description="Helical" evidence="1">
    <location>
        <begin position="169"/>
        <end position="189"/>
    </location>
</feature>
<dbReference type="PANTHER" id="PTHR36111">
    <property type="entry name" value="INNER MEMBRANE PROTEIN-RELATED"/>
    <property type="match status" value="1"/>
</dbReference>
<feature type="transmembrane region" description="Helical" evidence="1">
    <location>
        <begin position="268"/>
        <end position="286"/>
    </location>
</feature>
<evidence type="ECO:0000313" key="4">
    <source>
        <dbReference type="Proteomes" id="UP000630135"/>
    </source>
</evidence>
<gene>
    <name evidence="3" type="ORF">GCM10008021_05260</name>
    <name evidence="2" type="ORF">GCM10010914_10050</name>
</gene>
<keyword evidence="1" id="KW-1133">Transmembrane helix</keyword>
<dbReference type="InterPro" id="IPR007563">
    <property type="entry name" value="DUF554"/>
</dbReference>
<reference evidence="2" key="2">
    <citation type="journal article" date="2014" name="Int. J. Syst. Evol. Microbiol.">
        <title>Complete genome sequence of Corynebacterium casei LMG S-19264T (=DSM 44701T), isolated from a smear-ripened cheese.</title>
        <authorList>
            <consortium name="US DOE Joint Genome Institute (JGI-PGF)"/>
            <person name="Walter F."/>
            <person name="Albersmeier A."/>
            <person name="Kalinowski J."/>
            <person name="Ruckert C."/>
        </authorList>
    </citation>
    <scope>NUCLEOTIDE SEQUENCE</scope>
    <source>
        <strain evidence="2">CGMCC 1.8885</strain>
    </source>
</reference>
<keyword evidence="4" id="KW-1185">Reference proteome</keyword>
<organism evidence="2 5">
    <name type="scientific">Deinococcus wulumuqiensis</name>
    <dbReference type="NCBI Taxonomy" id="980427"/>
    <lineage>
        <taxon>Bacteria</taxon>
        <taxon>Thermotogati</taxon>
        <taxon>Deinococcota</taxon>
        <taxon>Deinococci</taxon>
        <taxon>Deinococcales</taxon>
        <taxon>Deinococcaceae</taxon>
        <taxon>Deinococcus</taxon>
    </lineage>
</organism>
<feature type="transmembrane region" description="Helical" evidence="1">
    <location>
        <begin position="230"/>
        <end position="256"/>
    </location>
</feature>
<evidence type="ECO:0000313" key="2">
    <source>
        <dbReference type="EMBL" id="GGI77768.1"/>
    </source>
</evidence>
<comment type="caution">
    <text evidence="2">The sequence shown here is derived from an EMBL/GenBank/DDBJ whole genome shotgun (WGS) entry which is preliminary data.</text>
</comment>
<feature type="transmembrane region" description="Helical" evidence="1">
    <location>
        <begin position="65"/>
        <end position="83"/>
    </location>
</feature>
<accession>A0AAV4K394</accession>
<reference evidence="2" key="4">
    <citation type="submission" date="2023-08" db="EMBL/GenBank/DDBJ databases">
        <authorList>
            <person name="Sun Q."/>
            <person name="Zhou Y."/>
        </authorList>
    </citation>
    <scope>NUCLEOTIDE SEQUENCE</scope>
    <source>
        <strain evidence="3">CGMCC 1.8884</strain>
        <strain evidence="2">CGMCC 1.8885</strain>
    </source>
</reference>
<evidence type="ECO:0008006" key="6">
    <source>
        <dbReference type="Google" id="ProtNLM"/>
    </source>
</evidence>
<keyword evidence="1" id="KW-0812">Transmembrane</keyword>
<feature type="transmembrane region" description="Helical" evidence="1">
    <location>
        <begin position="95"/>
        <end position="115"/>
    </location>
</feature>
<dbReference type="Proteomes" id="UP000630135">
    <property type="component" value="Unassembled WGS sequence"/>
</dbReference>
<reference evidence="3" key="1">
    <citation type="journal article" date="2014" name="Int. J. Syst. Evol. Microbiol.">
        <title>Complete genome of a new Firmicutes species belonging to the dominant human colonic microbiota ('Ruminococcus bicirculans') reveals two chromosomes and a selective capacity to utilize plant glucans.</title>
        <authorList>
            <consortium name="NISC Comparative Sequencing Program"/>
            <person name="Wegmann U."/>
            <person name="Louis P."/>
            <person name="Goesmann A."/>
            <person name="Henrissat B."/>
            <person name="Duncan S.H."/>
            <person name="Flint H.J."/>
        </authorList>
    </citation>
    <scope>NUCLEOTIDE SEQUENCE</scope>
    <source>
        <strain evidence="3">CGMCC 1.8884</strain>
    </source>
</reference>
<evidence type="ECO:0000313" key="5">
    <source>
        <dbReference type="Proteomes" id="UP000652720"/>
    </source>
</evidence>
<proteinExistence type="predicted"/>